<dbReference type="Pfam" id="PF00534">
    <property type="entry name" value="Glycos_transf_1"/>
    <property type="match status" value="1"/>
</dbReference>
<dbReference type="PANTHER" id="PTHR12526:SF627">
    <property type="entry name" value="D-RHAMNOSYLTRANSFERASE WBPZ"/>
    <property type="match status" value="1"/>
</dbReference>
<dbReference type="RefSeq" id="WP_092103563.1">
    <property type="nucleotide sequence ID" value="NZ_FOOT01000005.1"/>
</dbReference>
<dbReference type="STRING" id="1436961.SAMN05421739_105287"/>
<dbReference type="InterPro" id="IPR028098">
    <property type="entry name" value="Glyco_trans_4-like_N"/>
</dbReference>
<dbReference type="OrthoDB" id="9790710at2"/>
<dbReference type="GO" id="GO:0016757">
    <property type="term" value="F:glycosyltransferase activity"/>
    <property type="evidence" value="ECO:0007669"/>
    <property type="project" value="InterPro"/>
</dbReference>
<dbReference type="InterPro" id="IPR001296">
    <property type="entry name" value="Glyco_trans_1"/>
</dbReference>
<dbReference type="PANTHER" id="PTHR12526">
    <property type="entry name" value="GLYCOSYLTRANSFERASE"/>
    <property type="match status" value="1"/>
</dbReference>
<name>A0A1I2WZ74_9BACT</name>
<protein>
    <submittedName>
        <fullName evidence="3">Glycosyltransferase involved in cell wall bisynthesis</fullName>
    </submittedName>
</protein>
<gene>
    <name evidence="3" type="ORF">SAMN05421739_105287</name>
</gene>
<evidence type="ECO:0000313" key="4">
    <source>
        <dbReference type="Proteomes" id="UP000198724"/>
    </source>
</evidence>
<keyword evidence="4" id="KW-1185">Reference proteome</keyword>
<accession>A0A1I2WZ74</accession>
<feature type="domain" description="Glycosyl transferase family 1" evidence="1">
    <location>
        <begin position="216"/>
        <end position="375"/>
    </location>
</feature>
<dbReference type="EMBL" id="FOOT01000005">
    <property type="protein sequence ID" value="SFH06583.1"/>
    <property type="molecule type" value="Genomic_DNA"/>
</dbReference>
<dbReference type="AlphaFoldDB" id="A0A1I2WZ74"/>
<evidence type="ECO:0000259" key="1">
    <source>
        <dbReference type="Pfam" id="PF00534"/>
    </source>
</evidence>
<dbReference type="Pfam" id="PF13579">
    <property type="entry name" value="Glyco_trans_4_4"/>
    <property type="match status" value="1"/>
</dbReference>
<proteinExistence type="predicted"/>
<dbReference type="Proteomes" id="UP000198724">
    <property type="component" value="Unassembled WGS sequence"/>
</dbReference>
<dbReference type="SUPFAM" id="SSF53756">
    <property type="entry name" value="UDP-Glycosyltransferase/glycogen phosphorylase"/>
    <property type="match status" value="1"/>
</dbReference>
<dbReference type="Gene3D" id="3.40.50.2000">
    <property type="entry name" value="Glycogen Phosphorylase B"/>
    <property type="match status" value="2"/>
</dbReference>
<evidence type="ECO:0000259" key="2">
    <source>
        <dbReference type="Pfam" id="PF13579"/>
    </source>
</evidence>
<feature type="domain" description="Glycosyltransferase subfamily 4-like N-terminal" evidence="2">
    <location>
        <begin position="15"/>
        <end position="181"/>
    </location>
</feature>
<keyword evidence="3" id="KW-0808">Transferase</keyword>
<evidence type="ECO:0000313" key="3">
    <source>
        <dbReference type="EMBL" id="SFH06583.1"/>
    </source>
</evidence>
<reference evidence="4" key="1">
    <citation type="submission" date="2016-10" db="EMBL/GenBank/DDBJ databases">
        <authorList>
            <person name="Varghese N."/>
            <person name="Submissions S."/>
        </authorList>
    </citation>
    <scope>NUCLEOTIDE SEQUENCE [LARGE SCALE GENOMIC DNA]</scope>
    <source>
        <strain evidence="4">LP51</strain>
    </source>
</reference>
<organism evidence="3 4">
    <name type="scientific">Pontibacter chinhatensis</name>
    <dbReference type="NCBI Taxonomy" id="1436961"/>
    <lineage>
        <taxon>Bacteria</taxon>
        <taxon>Pseudomonadati</taxon>
        <taxon>Bacteroidota</taxon>
        <taxon>Cytophagia</taxon>
        <taxon>Cytophagales</taxon>
        <taxon>Hymenobacteraceae</taxon>
        <taxon>Pontibacter</taxon>
    </lineage>
</organism>
<sequence>MNILHVIASMDPVQGGPCQVVRDIIPEIEKLGARSEVVCLDEPQATYPAKDEFRIHALGPKSGPWQYSAKLVPWLLANLSCFDAVVVHGLWLYHGYAVRKAANLLKKRQETIGESQNNIKVYVMPHGMLDPYFQRAKERKLKAVRNWFYWKLVESHLVNEADALLFTCEQELQLAREPFRPYSPRQEVNVGYGIAAPPAFEQEMQQAFAQQCPQLQGQPYFLFLSRIHDKKGVDLLIRAYAFIRANKLKSKAEPVLISSTVDEIVETMPVEINFPKLVIAGPGLETPYGLSIQELVDEFSELHGSVLFPGMLMGAAKWGAFYGCEAFILPSHQENFGIAVVEALACGKPVLISDQVNIWKEIRDGEGGLVAKDTLEGTQQMLQEWQSLPDTSRETMGLKARETFKKCFAIPPAAQRFLSAVEV</sequence>